<dbReference type="InterPro" id="IPR011050">
    <property type="entry name" value="Pectin_lyase_fold/virulence"/>
</dbReference>
<evidence type="ECO:0000256" key="8">
    <source>
        <dbReference type="ARBA" id="ARBA00023295"/>
    </source>
</evidence>
<comment type="caution">
    <text evidence="12">The sequence shown here is derived from an EMBL/GenBank/DDBJ whole genome shotgun (WGS) entry which is preliminary data.</text>
</comment>
<dbReference type="EMBL" id="NBII01000003">
    <property type="protein sequence ID" value="PAV21490.1"/>
    <property type="molecule type" value="Genomic_DNA"/>
</dbReference>
<evidence type="ECO:0000256" key="4">
    <source>
        <dbReference type="ARBA" id="ARBA00022729"/>
    </source>
</evidence>
<dbReference type="GO" id="GO:0046576">
    <property type="term" value="F:rhamnogalacturonan alpha-L-rhamnopyranosyl-(1-&gt;4)-alpha-D-galactopyranosyluronide lyase activity"/>
    <property type="evidence" value="ECO:0007669"/>
    <property type="project" value="UniProtKB-ARBA"/>
</dbReference>
<dbReference type="AlphaFoldDB" id="A0A286UPJ1"/>
<keyword evidence="3" id="KW-0964">Secreted</keyword>
<reference evidence="12 13" key="1">
    <citation type="journal article" date="2017" name="Mol. Ecol.">
        <title>Comparative and population genomic landscape of Phellinus noxius: A hypervariable fungus causing root rot in trees.</title>
        <authorList>
            <person name="Chung C.L."/>
            <person name="Lee T.J."/>
            <person name="Akiba M."/>
            <person name="Lee H.H."/>
            <person name="Kuo T.H."/>
            <person name="Liu D."/>
            <person name="Ke H.M."/>
            <person name="Yokoi T."/>
            <person name="Roa M.B."/>
            <person name="Lu M.J."/>
            <person name="Chang Y.Y."/>
            <person name="Ann P.J."/>
            <person name="Tsai J.N."/>
            <person name="Chen C.Y."/>
            <person name="Tzean S.S."/>
            <person name="Ota Y."/>
            <person name="Hattori T."/>
            <person name="Sahashi N."/>
            <person name="Liou R.F."/>
            <person name="Kikuchi T."/>
            <person name="Tsai I.J."/>
        </authorList>
    </citation>
    <scope>NUCLEOTIDE SEQUENCE [LARGE SCALE GENOMIC DNA]</scope>
    <source>
        <strain evidence="12 13">FFPRI411160</strain>
    </source>
</reference>
<feature type="signal peptide" evidence="11">
    <location>
        <begin position="1"/>
        <end position="23"/>
    </location>
</feature>
<dbReference type="Proteomes" id="UP000217199">
    <property type="component" value="Unassembled WGS sequence"/>
</dbReference>
<name>A0A286UPJ1_9AGAM</name>
<evidence type="ECO:0000256" key="11">
    <source>
        <dbReference type="SAM" id="SignalP"/>
    </source>
</evidence>
<evidence type="ECO:0000256" key="10">
    <source>
        <dbReference type="RuleBase" id="RU361169"/>
    </source>
</evidence>
<dbReference type="InterPro" id="IPR000743">
    <property type="entry name" value="Glyco_hydro_28"/>
</dbReference>
<evidence type="ECO:0000256" key="7">
    <source>
        <dbReference type="ARBA" id="ARBA00023180"/>
    </source>
</evidence>
<organism evidence="12 13">
    <name type="scientific">Pyrrhoderma noxium</name>
    <dbReference type="NCBI Taxonomy" id="2282107"/>
    <lineage>
        <taxon>Eukaryota</taxon>
        <taxon>Fungi</taxon>
        <taxon>Dikarya</taxon>
        <taxon>Basidiomycota</taxon>
        <taxon>Agaricomycotina</taxon>
        <taxon>Agaricomycetes</taxon>
        <taxon>Hymenochaetales</taxon>
        <taxon>Hymenochaetaceae</taxon>
        <taxon>Pyrrhoderma</taxon>
    </lineage>
</organism>
<keyword evidence="8 10" id="KW-0326">Glycosidase</keyword>
<evidence type="ECO:0000313" key="12">
    <source>
        <dbReference type="EMBL" id="PAV21490.1"/>
    </source>
</evidence>
<evidence type="ECO:0000256" key="5">
    <source>
        <dbReference type="ARBA" id="ARBA00022801"/>
    </source>
</evidence>
<proteinExistence type="inferred from homology"/>
<dbReference type="Gene3D" id="2.160.20.10">
    <property type="entry name" value="Single-stranded right-handed beta-helix, Pectin lyase-like"/>
    <property type="match status" value="1"/>
</dbReference>
<dbReference type="PANTHER" id="PTHR31736">
    <property type="match status" value="1"/>
</dbReference>
<feature type="chain" id="PRO_5013615244" evidence="11">
    <location>
        <begin position="24"/>
        <end position="445"/>
    </location>
</feature>
<dbReference type="PANTHER" id="PTHR31736:SF19">
    <property type="entry name" value="PECTIN LYASE SUPERFAMILY PROTEIN-RELATED"/>
    <property type="match status" value="1"/>
</dbReference>
<comment type="subcellular location">
    <subcellularLocation>
        <location evidence="1">Secreted</location>
    </subcellularLocation>
</comment>
<dbReference type="InterPro" id="IPR012334">
    <property type="entry name" value="Pectin_lyas_fold"/>
</dbReference>
<gene>
    <name evidence="12" type="ORF">PNOK_0411700</name>
</gene>
<dbReference type="GO" id="GO:0005576">
    <property type="term" value="C:extracellular region"/>
    <property type="evidence" value="ECO:0007669"/>
    <property type="project" value="UniProtKB-SubCell"/>
</dbReference>
<keyword evidence="6" id="KW-1015">Disulfide bond</keyword>
<evidence type="ECO:0000256" key="6">
    <source>
        <dbReference type="ARBA" id="ARBA00023157"/>
    </source>
</evidence>
<dbReference type="STRING" id="2282107.A0A286UPJ1"/>
<keyword evidence="9" id="KW-0961">Cell wall biogenesis/degradation</keyword>
<evidence type="ECO:0000313" key="13">
    <source>
        <dbReference type="Proteomes" id="UP000217199"/>
    </source>
</evidence>
<dbReference type="Pfam" id="PF00295">
    <property type="entry name" value="Glyco_hydro_28"/>
    <property type="match status" value="1"/>
</dbReference>
<keyword evidence="13" id="KW-1185">Reference proteome</keyword>
<dbReference type="OrthoDB" id="2268901at2759"/>
<comment type="similarity">
    <text evidence="2 10">Belongs to the glycosyl hydrolase 28 family.</text>
</comment>
<accession>A0A286UPJ1</accession>
<dbReference type="GO" id="GO:0004650">
    <property type="term" value="F:polygalacturonase activity"/>
    <property type="evidence" value="ECO:0007669"/>
    <property type="project" value="InterPro"/>
</dbReference>
<evidence type="ECO:0000256" key="3">
    <source>
        <dbReference type="ARBA" id="ARBA00022525"/>
    </source>
</evidence>
<keyword evidence="5 10" id="KW-0378">Hydrolase</keyword>
<keyword evidence="7" id="KW-0325">Glycoprotein</keyword>
<dbReference type="SUPFAM" id="SSF51126">
    <property type="entry name" value="Pectin lyase-like"/>
    <property type="match status" value="1"/>
</dbReference>
<keyword evidence="4 11" id="KW-0732">Signal</keyword>
<sequence length="445" mass="47383">MAFGLARLSALFALSVTFLPSLAQLTGHVGPTTTTKAKQAKICNVLDYGGTKGSSDIGPAIGSAFSECVKPNPGSTLYVPEGNYDMETWQTLSGGSKWAFQLDGIITRTGTSGGNMILVENTSDFEFFSSNSAGAIQGNGYQVRNTGPRLLRIAKTKDFSVHDIILVDSPVFHLVIQEGTNGEVYNMAIRGTNLGGSDGIDVWGTNNWIHDVEVTNRDECVCVKSPSSNIMVERVWCNQSGGSSIGSLGAGVAVEDIYYRDVYTNGGNQIFLIKSWGGSGYAKNILLENFLSHNTAYGLDVDQYWSGMTQADGAGVQLSNITFRDWEGAVADGVKRPPIQFICSNSVPCTGMHLDNVKLWSNTDEAVNKCQSAFGDGGSCLKSGTVDNYNVITTTVSRPPGYTSPPTLSGDLSSGFATNSPIPIPTIPTTFFPGKPQISPLAKNL</sequence>
<protein>
    <submittedName>
        <fullName evidence="12">Rhamnogalacturonase</fullName>
    </submittedName>
</protein>
<dbReference type="InParanoid" id="A0A286UPJ1"/>
<evidence type="ECO:0000256" key="2">
    <source>
        <dbReference type="ARBA" id="ARBA00008834"/>
    </source>
</evidence>
<evidence type="ECO:0000256" key="9">
    <source>
        <dbReference type="ARBA" id="ARBA00023316"/>
    </source>
</evidence>
<evidence type="ECO:0000256" key="1">
    <source>
        <dbReference type="ARBA" id="ARBA00004613"/>
    </source>
</evidence>
<dbReference type="GO" id="GO:0071555">
    <property type="term" value="P:cell wall organization"/>
    <property type="evidence" value="ECO:0007669"/>
    <property type="project" value="UniProtKB-KW"/>
</dbReference>
<dbReference type="GO" id="GO:0005975">
    <property type="term" value="P:carbohydrate metabolic process"/>
    <property type="evidence" value="ECO:0007669"/>
    <property type="project" value="InterPro"/>
</dbReference>